<dbReference type="Gene3D" id="2.40.350.20">
    <property type="match status" value="1"/>
</dbReference>
<evidence type="ECO:0000256" key="1">
    <source>
        <dbReference type="SAM" id="SignalP"/>
    </source>
</evidence>
<evidence type="ECO:0000313" key="2">
    <source>
        <dbReference type="EMBL" id="UNI15149.1"/>
    </source>
</evidence>
<feature type="signal peptide" evidence="1">
    <location>
        <begin position="1"/>
        <end position="18"/>
    </location>
</feature>
<protein>
    <recommendedName>
        <fullName evidence="4">AA1-like domain-containing protein</fullName>
    </recommendedName>
</protein>
<name>A0A9Q8Q9T8_9HYPO</name>
<sequence>MQLASVFLAALVPSVALAATAYTPPASLAAAAKDPGNDCSLPVSYHVLNFVGKKNSSATDLSSYSFKYRNTNSNLTTECAWDTTSKSTTPDSLTPRFACADRNVKFIWQGEQKRLTLIERVCPNTRGVPSYEVSGSADIPLHCGGTGACASNQTDTLALFTSINPVRDPTHRRSNVVRNKKTRGVAWSFGA</sequence>
<dbReference type="RefSeq" id="XP_047838630.1">
    <property type="nucleotide sequence ID" value="XM_047982664.1"/>
</dbReference>
<gene>
    <name evidence="2" type="ORF">JDV02_001712</name>
</gene>
<dbReference type="AlphaFoldDB" id="A0A9Q8Q9T8"/>
<feature type="chain" id="PRO_5040178464" description="AA1-like domain-containing protein" evidence="1">
    <location>
        <begin position="19"/>
        <end position="191"/>
    </location>
</feature>
<dbReference type="OrthoDB" id="5239982at2759"/>
<keyword evidence="1" id="KW-0732">Signal</keyword>
<proteinExistence type="predicted"/>
<dbReference type="EMBL" id="CP086354">
    <property type="protein sequence ID" value="UNI15149.1"/>
    <property type="molecule type" value="Genomic_DNA"/>
</dbReference>
<dbReference type="KEGG" id="ptkz:JDV02_001712"/>
<dbReference type="Proteomes" id="UP000829364">
    <property type="component" value="Chromosome 1"/>
</dbReference>
<evidence type="ECO:0008006" key="4">
    <source>
        <dbReference type="Google" id="ProtNLM"/>
    </source>
</evidence>
<organism evidence="2 3">
    <name type="scientific">Purpureocillium takamizusanense</name>
    <dbReference type="NCBI Taxonomy" id="2060973"/>
    <lineage>
        <taxon>Eukaryota</taxon>
        <taxon>Fungi</taxon>
        <taxon>Dikarya</taxon>
        <taxon>Ascomycota</taxon>
        <taxon>Pezizomycotina</taxon>
        <taxon>Sordariomycetes</taxon>
        <taxon>Hypocreomycetidae</taxon>
        <taxon>Hypocreales</taxon>
        <taxon>Ophiocordycipitaceae</taxon>
        <taxon>Purpureocillium</taxon>
    </lineage>
</organism>
<dbReference type="GeneID" id="72063674"/>
<evidence type="ECO:0000313" key="3">
    <source>
        <dbReference type="Proteomes" id="UP000829364"/>
    </source>
</evidence>
<reference evidence="2" key="1">
    <citation type="submission" date="2021-11" db="EMBL/GenBank/DDBJ databases">
        <title>Purpureocillium_takamizusanense_genome.</title>
        <authorList>
            <person name="Nguyen N.-H."/>
        </authorList>
    </citation>
    <scope>NUCLEOTIDE SEQUENCE</scope>
    <source>
        <strain evidence="2">PT3</strain>
    </source>
</reference>
<accession>A0A9Q8Q9T8</accession>
<keyword evidence="3" id="KW-1185">Reference proteome</keyword>